<dbReference type="Pfam" id="PF13472">
    <property type="entry name" value="Lipase_GDSL_2"/>
    <property type="match status" value="1"/>
</dbReference>
<dbReference type="EMBL" id="BAAAPE010000007">
    <property type="protein sequence ID" value="GAA2074167.1"/>
    <property type="molecule type" value="Genomic_DNA"/>
</dbReference>
<reference evidence="4" key="1">
    <citation type="journal article" date="2019" name="Int. J. Syst. Evol. Microbiol.">
        <title>The Global Catalogue of Microorganisms (GCM) 10K type strain sequencing project: providing services to taxonomists for standard genome sequencing and annotation.</title>
        <authorList>
            <consortium name="The Broad Institute Genomics Platform"/>
            <consortium name="The Broad Institute Genome Sequencing Center for Infectious Disease"/>
            <person name="Wu L."/>
            <person name="Ma J."/>
        </authorList>
    </citation>
    <scope>NUCLEOTIDE SEQUENCE [LARGE SCALE GENOMIC DNA]</scope>
    <source>
        <strain evidence="4">JCM 15478</strain>
    </source>
</reference>
<evidence type="ECO:0000313" key="3">
    <source>
        <dbReference type="EMBL" id="GAA2074167.1"/>
    </source>
</evidence>
<dbReference type="InterPro" id="IPR053140">
    <property type="entry name" value="GDSL_Rv0518-like"/>
</dbReference>
<dbReference type="CDD" id="cd01830">
    <property type="entry name" value="XynE_like"/>
    <property type="match status" value="1"/>
</dbReference>
<evidence type="ECO:0000259" key="2">
    <source>
        <dbReference type="Pfam" id="PF13472"/>
    </source>
</evidence>
<gene>
    <name evidence="3" type="ORF">GCM10009801_27920</name>
</gene>
<feature type="domain" description="SGNH hydrolase-type esterase" evidence="2">
    <location>
        <begin position="252"/>
        <end position="443"/>
    </location>
</feature>
<evidence type="ECO:0000256" key="1">
    <source>
        <dbReference type="SAM" id="MobiDB-lite"/>
    </source>
</evidence>
<dbReference type="InterPro" id="IPR013830">
    <property type="entry name" value="SGNH_hydro"/>
</dbReference>
<protein>
    <submittedName>
        <fullName evidence="3">SGNH/GDSL hydrolase family protein</fullName>
    </submittedName>
</protein>
<keyword evidence="4" id="KW-1185">Reference proteome</keyword>
<organism evidence="3 4">
    <name type="scientific">Streptomyces albiaxialis</name>
    <dbReference type="NCBI Taxonomy" id="329523"/>
    <lineage>
        <taxon>Bacteria</taxon>
        <taxon>Bacillati</taxon>
        <taxon>Actinomycetota</taxon>
        <taxon>Actinomycetes</taxon>
        <taxon>Kitasatosporales</taxon>
        <taxon>Streptomycetaceae</taxon>
        <taxon>Streptomyces</taxon>
    </lineage>
</organism>
<dbReference type="Gene3D" id="3.40.50.1110">
    <property type="entry name" value="SGNH hydrolase"/>
    <property type="match status" value="1"/>
</dbReference>
<accession>A0ABP5HI15</accession>
<dbReference type="InterPro" id="IPR036514">
    <property type="entry name" value="SGNH_hydro_sf"/>
</dbReference>
<feature type="region of interest" description="Disordered" evidence="1">
    <location>
        <begin position="285"/>
        <end position="307"/>
    </location>
</feature>
<dbReference type="PANTHER" id="PTHR43784">
    <property type="entry name" value="GDSL-LIKE LIPASE/ACYLHYDROLASE, PUTATIVE (AFU_ORTHOLOGUE AFUA_2G00820)-RELATED"/>
    <property type="match status" value="1"/>
</dbReference>
<comment type="caution">
    <text evidence="3">The sequence shown here is derived from an EMBL/GenBank/DDBJ whole genome shotgun (WGS) entry which is preliminary data.</text>
</comment>
<proteinExistence type="predicted"/>
<dbReference type="GO" id="GO:0016787">
    <property type="term" value="F:hydrolase activity"/>
    <property type="evidence" value="ECO:0007669"/>
    <property type="project" value="UniProtKB-KW"/>
</dbReference>
<keyword evidence="3" id="KW-0378">Hydrolase</keyword>
<dbReference type="Proteomes" id="UP001500016">
    <property type="component" value="Unassembled WGS sequence"/>
</dbReference>
<evidence type="ECO:0000313" key="4">
    <source>
        <dbReference type="Proteomes" id="UP001500016"/>
    </source>
</evidence>
<feature type="region of interest" description="Disordered" evidence="1">
    <location>
        <begin position="1"/>
        <end position="20"/>
    </location>
</feature>
<feature type="region of interest" description="Disordered" evidence="1">
    <location>
        <begin position="227"/>
        <end position="249"/>
    </location>
</feature>
<dbReference type="PANTHER" id="PTHR43784:SF2">
    <property type="entry name" value="GDSL-LIKE LIPASE_ACYLHYDROLASE, PUTATIVE (AFU_ORTHOLOGUE AFUA_2G00820)-RELATED"/>
    <property type="match status" value="1"/>
</dbReference>
<name>A0ABP5HI15_9ACTN</name>
<feature type="region of interest" description="Disordered" evidence="1">
    <location>
        <begin position="48"/>
        <end position="67"/>
    </location>
</feature>
<sequence length="452" mass="47789">MRDTERRTTRNATPTDGARRRLRAVARRAAVLCSAAALLAVPLWPAQGASGSGGNEGKGWRGSWATSVQQPGPGFFPNWSEKGFERQTVRQVVRVSEGGGSARFALSNRYGAAALKVAGATVGRTGEGASVRKGTVRPLTFGKRGSVTIPAGAKTFSDALPMRVRPLESLTVTLYLAEPTGPATFHMTSLATSYRASGDHRADESGAAFTETSESWYYLAGVEVRGREGGRGDGGRDEDGRGEGGRRDGVVAFGDSITDGYGATVDADNRFPDELAERFAREGRPRPVLNHGISGNMITTGTPGTGESGVDRFAKDALAERGAGTVLVLEGINDIGLGGSGGEIPDVSVEQLVAAHRDLIGQARAKGLKVIGATLLPFKGAEYFTERGEAKRDALNDWIRTSGAYDKVVDLDRAMASPDDRDRMAPAYDSGDHLHPNDAGYRAMAEEAAEVF</sequence>
<dbReference type="SUPFAM" id="SSF52266">
    <property type="entry name" value="SGNH hydrolase"/>
    <property type="match status" value="1"/>
</dbReference>